<dbReference type="CDD" id="cd07247">
    <property type="entry name" value="SgaA_N_like"/>
    <property type="match status" value="1"/>
</dbReference>
<dbReference type="InterPro" id="IPR037523">
    <property type="entry name" value="VOC_core"/>
</dbReference>
<dbReference type="Proteomes" id="UP000283387">
    <property type="component" value="Unassembled WGS sequence"/>
</dbReference>
<dbReference type="Gene3D" id="3.10.180.10">
    <property type="entry name" value="2,3-Dihydroxybiphenyl 1,2-Dioxygenase, domain 1"/>
    <property type="match status" value="2"/>
</dbReference>
<name>A0A419W5U0_9BACT</name>
<protein>
    <recommendedName>
        <fullName evidence="2">VOC domain-containing protein</fullName>
    </recommendedName>
</protein>
<dbReference type="PROSITE" id="PS51819">
    <property type="entry name" value="VOC"/>
    <property type="match status" value="1"/>
</dbReference>
<dbReference type="PANTHER" id="PTHR33993">
    <property type="entry name" value="GLYOXALASE-RELATED"/>
    <property type="match status" value="1"/>
</dbReference>
<comment type="caution">
    <text evidence="3">The sequence shown here is derived from an EMBL/GenBank/DDBJ whole genome shotgun (WGS) entry which is preliminary data.</text>
</comment>
<dbReference type="InterPro" id="IPR052164">
    <property type="entry name" value="Anthracycline_SecMetBiosynth"/>
</dbReference>
<proteinExistence type="predicted"/>
<dbReference type="InterPro" id="IPR004360">
    <property type="entry name" value="Glyas_Fos-R_dOase_dom"/>
</dbReference>
<dbReference type="SUPFAM" id="SSF54593">
    <property type="entry name" value="Glyoxalase/Bleomycin resistance protein/Dihydroxybiphenyl dioxygenase"/>
    <property type="match status" value="2"/>
</dbReference>
<dbReference type="PROSITE" id="PS51257">
    <property type="entry name" value="PROKAR_LIPOPROTEIN"/>
    <property type="match status" value="1"/>
</dbReference>
<dbReference type="Pfam" id="PF00903">
    <property type="entry name" value="Glyoxalase"/>
    <property type="match status" value="1"/>
</dbReference>
<evidence type="ECO:0000313" key="3">
    <source>
        <dbReference type="EMBL" id="RKD90806.1"/>
    </source>
</evidence>
<evidence type="ECO:0000259" key="2">
    <source>
        <dbReference type="PROSITE" id="PS51819"/>
    </source>
</evidence>
<feature type="domain" description="VOC" evidence="2">
    <location>
        <begin position="173"/>
        <end position="286"/>
    </location>
</feature>
<evidence type="ECO:0000313" key="4">
    <source>
        <dbReference type="Proteomes" id="UP000283387"/>
    </source>
</evidence>
<evidence type="ECO:0000256" key="1">
    <source>
        <dbReference type="SAM" id="SignalP"/>
    </source>
</evidence>
<reference evidence="3 4" key="1">
    <citation type="submission" date="2018-09" db="EMBL/GenBank/DDBJ databases">
        <title>Genomic Encyclopedia of Archaeal and Bacterial Type Strains, Phase II (KMG-II): from individual species to whole genera.</title>
        <authorList>
            <person name="Goeker M."/>
        </authorList>
    </citation>
    <scope>NUCLEOTIDE SEQUENCE [LARGE SCALE GENOMIC DNA]</scope>
    <source>
        <strain evidence="3 4">DSM 27148</strain>
    </source>
</reference>
<feature type="signal peptide" evidence="1">
    <location>
        <begin position="1"/>
        <end position="20"/>
    </location>
</feature>
<dbReference type="OrthoDB" id="9793039at2"/>
<dbReference type="AlphaFoldDB" id="A0A419W5U0"/>
<organism evidence="3 4">
    <name type="scientific">Mangrovibacterium diazotrophicum</name>
    <dbReference type="NCBI Taxonomy" id="1261403"/>
    <lineage>
        <taxon>Bacteria</taxon>
        <taxon>Pseudomonadati</taxon>
        <taxon>Bacteroidota</taxon>
        <taxon>Bacteroidia</taxon>
        <taxon>Marinilabiliales</taxon>
        <taxon>Prolixibacteraceae</taxon>
        <taxon>Mangrovibacterium</taxon>
    </lineage>
</organism>
<feature type="chain" id="PRO_5019074810" description="VOC domain-containing protein" evidence="1">
    <location>
        <begin position="21"/>
        <end position="289"/>
    </location>
</feature>
<sequence>MKRNLKTFSTVIVLTLIVTACTTGIEFPSVTQSPTGLHNTGQFVWHDLATYDPSTAKAFYSKVFGWEFETLGSGDNLYYVIKNNGVPIGGLFKLADKYGKAAEWIGSMSVSDLDAAIRYNEASGGNTIFKKAAFAGRGETVMLKDPQGAFIALLTSESGDPLPKRPGDIAMNSWLWNELWTTSLTESVDFYKGLIGYESDAVTGAKAPYIIFKSENKVYSGAIGNPVEGARSSWMPYIKVKDVNETLELAKAAGAHVMMEPSPSIRKGTVAVLTDPTGGQFTIQQWILK</sequence>
<dbReference type="EMBL" id="RAPN01000001">
    <property type="protein sequence ID" value="RKD90806.1"/>
    <property type="molecule type" value="Genomic_DNA"/>
</dbReference>
<accession>A0A419W5U0</accession>
<dbReference type="PANTHER" id="PTHR33993:SF14">
    <property type="entry name" value="GB|AAF24581.1"/>
    <property type="match status" value="1"/>
</dbReference>
<dbReference type="RefSeq" id="WP_120272177.1">
    <property type="nucleotide sequence ID" value="NZ_RAPN01000001.1"/>
</dbReference>
<keyword evidence="4" id="KW-1185">Reference proteome</keyword>
<dbReference type="InterPro" id="IPR029068">
    <property type="entry name" value="Glyas_Bleomycin-R_OHBP_Dase"/>
</dbReference>
<keyword evidence="1" id="KW-0732">Signal</keyword>
<gene>
    <name evidence="3" type="ORF">BC643_1149</name>
</gene>